<feature type="transmembrane region" description="Helical" evidence="12">
    <location>
        <begin position="1870"/>
        <end position="1896"/>
    </location>
</feature>
<dbReference type="SMART" id="SM00066">
    <property type="entry name" value="GAL4"/>
    <property type="match status" value="1"/>
</dbReference>
<evidence type="ECO:0000256" key="3">
    <source>
        <dbReference type="ARBA" id="ARBA00022448"/>
    </source>
</evidence>
<dbReference type="Pfam" id="PF19055">
    <property type="entry name" value="ABC2_membrane_7"/>
    <property type="match status" value="1"/>
</dbReference>
<keyword evidence="5" id="KW-0479">Metal-binding</keyword>
<dbReference type="EMBL" id="JAAOAK010000088">
    <property type="protein sequence ID" value="KAF5690455.1"/>
    <property type="molecule type" value="Genomic_DNA"/>
</dbReference>
<feature type="transmembrane region" description="Helical" evidence="12">
    <location>
        <begin position="1950"/>
        <end position="1974"/>
    </location>
</feature>
<dbReference type="InterPro" id="IPR013525">
    <property type="entry name" value="ABC2_TM"/>
</dbReference>
<comment type="similarity">
    <text evidence="2">Belongs to the ABC transporter superfamily. ABCG family. PDR (TC 3.A.1.205) subfamily.</text>
</comment>
<feature type="domain" description="ABC transporter" evidence="14">
    <location>
        <begin position="1455"/>
        <end position="1698"/>
    </location>
</feature>
<evidence type="ECO:0000256" key="12">
    <source>
        <dbReference type="SAM" id="Phobius"/>
    </source>
</evidence>
<feature type="compositionally biased region" description="Polar residues" evidence="11">
    <location>
        <begin position="1743"/>
        <end position="1758"/>
    </location>
</feature>
<feature type="domain" description="ABC transporter" evidence="14">
    <location>
        <begin position="760"/>
        <end position="1016"/>
    </location>
</feature>
<evidence type="ECO:0000256" key="10">
    <source>
        <dbReference type="ARBA" id="ARBA00023242"/>
    </source>
</evidence>
<dbReference type="GO" id="GO:0006351">
    <property type="term" value="P:DNA-templated transcription"/>
    <property type="evidence" value="ECO:0007669"/>
    <property type="project" value="InterPro"/>
</dbReference>
<evidence type="ECO:0000259" key="14">
    <source>
        <dbReference type="PROSITE" id="PS50893"/>
    </source>
</evidence>
<dbReference type="GO" id="GO:0016020">
    <property type="term" value="C:membrane"/>
    <property type="evidence" value="ECO:0007669"/>
    <property type="project" value="UniProtKB-SubCell"/>
</dbReference>
<organism evidence="15 16">
    <name type="scientific">Fusarium denticulatum</name>
    <dbReference type="NCBI Taxonomy" id="48507"/>
    <lineage>
        <taxon>Eukaryota</taxon>
        <taxon>Fungi</taxon>
        <taxon>Dikarya</taxon>
        <taxon>Ascomycota</taxon>
        <taxon>Pezizomycotina</taxon>
        <taxon>Sordariomycetes</taxon>
        <taxon>Hypocreomycetidae</taxon>
        <taxon>Hypocreales</taxon>
        <taxon>Nectriaceae</taxon>
        <taxon>Fusarium</taxon>
        <taxon>Fusarium fujikuroi species complex</taxon>
    </lineage>
</organism>
<feature type="transmembrane region" description="Helical" evidence="12">
    <location>
        <begin position="1916"/>
        <end position="1938"/>
    </location>
</feature>
<evidence type="ECO:0000256" key="11">
    <source>
        <dbReference type="SAM" id="MobiDB-lite"/>
    </source>
</evidence>
<feature type="region of interest" description="Disordered" evidence="11">
    <location>
        <begin position="1419"/>
        <end position="1447"/>
    </location>
</feature>
<dbReference type="GO" id="GO:0003677">
    <property type="term" value="F:DNA binding"/>
    <property type="evidence" value="ECO:0007669"/>
    <property type="project" value="InterPro"/>
</dbReference>
<dbReference type="SUPFAM" id="SSF57701">
    <property type="entry name" value="Zn2/Cys6 DNA-binding domain"/>
    <property type="match status" value="1"/>
</dbReference>
<feature type="domain" description="Zn(2)-C6 fungal-type" evidence="13">
    <location>
        <begin position="27"/>
        <end position="56"/>
    </location>
</feature>
<evidence type="ECO:0000256" key="1">
    <source>
        <dbReference type="ARBA" id="ARBA00004141"/>
    </source>
</evidence>
<dbReference type="PROSITE" id="PS00211">
    <property type="entry name" value="ABC_TRANSPORTER_1"/>
    <property type="match status" value="1"/>
</dbReference>
<dbReference type="Pfam" id="PF04082">
    <property type="entry name" value="Fungal_trans"/>
    <property type="match status" value="1"/>
</dbReference>
<feature type="region of interest" description="Disordered" evidence="11">
    <location>
        <begin position="100"/>
        <end position="141"/>
    </location>
</feature>
<dbReference type="InterPro" id="IPR017871">
    <property type="entry name" value="ABC_transporter-like_CS"/>
</dbReference>
<feature type="transmembrane region" description="Helical" evidence="12">
    <location>
        <begin position="1373"/>
        <end position="1393"/>
    </location>
</feature>
<dbReference type="InterPro" id="IPR036864">
    <property type="entry name" value="Zn2-C6_fun-type_DNA-bd_sf"/>
</dbReference>
<evidence type="ECO:0000256" key="6">
    <source>
        <dbReference type="ARBA" id="ARBA00022741"/>
    </source>
</evidence>
<dbReference type="Pfam" id="PF00172">
    <property type="entry name" value="Zn_clus"/>
    <property type="match status" value="1"/>
</dbReference>
<dbReference type="SMART" id="SM00382">
    <property type="entry name" value="AAA"/>
    <property type="match status" value="2"/>
</dbReference>
<dbReference type="CDD" id="cd03232">
    <property type="entry name" value="ABCG_PDR_domain2"/>
    <property type="match status" value="1"/>
</dbReference>
<keyword evidence="16" id="KW-1185">Reference proteome</keyword>
<evidence type="ECO:0000256" key="2">
    <source>
        <dbReference type="ARBA" id="ARBA00006012"/>
    </source>
</evidence>
<evidence type="ECO:0000313" key="15">
    <source>
        <dbReference type="EMBL" id="KAF5690455.1"/>
    </source>
</evidence>
<evidence type="ECO:0000256" key="7">
    <source>
        <dbReference type="ARBA" id="ARBA00022840"/>
    </source>
</evidence>
<evidence type="ECO:0000256" key="5">
    <source>
        <dbReference type="ARBA" id="ARBA00022723"/>
    </source>
</evidence>
<dbReference type="GO" id="GO:0140359">
    <property type="term" value="F:ABC-type transporter activity"/>
    <property type="evidence" value="ECO:0007669"/>
    <property type="project" value="InterPro"/>
</dbReference>
<dbReference type="PROSITE" id="PS00463">
    <property type="entry name" value="ZN2_CY6_FUNGAL_1"/>
    <property type="match status" value="1"/>
</dbReference>
<dbReference type="InterPro" id="IPR034001">
    <property type="entry name" value="ABCG_PDR_1"/>
</dbReference>
<dbReference type="CDD" id="cd12148">
    <property type="entry name" value="fungal_TF_MHR"/>
    <property type="match status" value="1"/>
</dbReference>
<dbReference type="InterPro" id="IPR010929">
    <property type="entry name" value="PDR_CDR_ABC"/>
</dbReference>
<comment type="caution">
    <text evidence="15">The sequence shown here is derived from an EMBL/GenBank/DDBJ whole genome shotgun (WGS) entry which is preliminary data.</text>
</comment>
<comment type="subcellular location">
    <subcellularLocation>
        <location evidence="1">Membrane</location>
        <topology evidence="1">Multi-pass membrane protein</topology>
    </subcellularLocation>
</comment>
<dbReference type="Proteomes" id="UP000562682">
    <property type="component" value="Unassembled WGS sequence"/>
</dbReference>
<proteinExistence type="inferred from homology"/>
<dbReference type="SMART" id="SM00906">
    <property type="entry name" value="Fungal_trans"/>
    <property type="match status" value="1"/>
</dbReference>
<feature type="region of interest" description="Disordered" evidence="11">
    <location>
        <begin position="1742"/>
        <end position="1765"/>
    </location>
</feature>
<accession>A0A8H5XBC6</accession>
<dbReference type="CDD" id="cd00067">
    <property type="entry name" value="GAL4"/>
    <property type="match status" value="1"/>
</dbReference>
<feature type="transmembrane region" description="Helical" evidence="12">
    <location>
        <begin position="1236"/>
        <end position="1256"/>
    </location>
</feature>
<dbReference type="GO" id="GO:0005524">
    <property type="term" value="F:ATP binding"/>
    <property type="evidence" value="ECO:0007669"/>
    <property type="project" value="UniProtKB-KW"/>
</dbReference>
<name>A0A8H5XBC6_9HYPO</name>
<protein>
    <submittedName>
        <fullName evidence="15">ATPase</fullName>
    </submittedName>
</protein>
<keyword evidence="8 12" id="KW-1133">Transmembrane helix</keyword>
<feature type="transmembrane region" description="Helical" evidence="12">
    <location>
        <begin position="1826"/>
        <end position="1849"/>
    </location>
</feature>
<feature type="transmembrane region" description="Helical" evidence="12">
    <location>
        <begin position="1793"/>
        <end position="1814"/>
    </location>
</feature>
<feature type="transmembrane region" description="Helical" evidence="12">
    <location>
        <begin position="1127"/>
        <end position="1147"/>
    </location>
</feature>
<dbReference type="GO" id="GO:0016887">
    <property type="term" value="F:ATP hydrolysis activity"/>
    <property type="evidence" value="ECO:0007669"/>
    <property type="project" value="InterPro"/>
</dbReference>
<gene>
    <name evidence="15" type="ORF">FDENT_3838</name>
</gene>
<feature type="compositionally biased region" description="Polar residues" evidence="11">
    <location>
        <begin position="100"/>
        <end position="133"/>
    </location>
</feature>
<dbReference type="PROSITE" id="PS50048">
    <property type="entry name" value="ZN2_CY6_FUNGAL_2"/>
    <property type="match status" value="1"/>
</dbReference>
<dbReference type="InterPro" id="IPR003439">
    <property type="entry name" value="ABC_transporter-like_ATP-bd"/>
</dbReference>
<dbReference type="PROSITE" id="PS50893">
    <property type="entry name" value="ABC_TRANSPORTER_2"/>
    <property type="match status" value="2"/>
</dbReference>
<feature type="transmembrane region" description="Helical" evidence="12">
    <location>
        <begin position="1159"/>
        <end position="1181"/>
    </location>
</feature>
<dbReference type="GO" id="GO:0008270">
    <property type="term" value="F:zinc ion binding"/>
    <property type="evidence" value="ECO:0007669"/>
    <property type="project" value="InterPro"/>
</dbReference>
<keyword evidence="6" id="KW-0547">Nucleotide-binding</keyword>
<dbReference type="CDD" id="cd03233">
    <property type="entry name" value="ABCG_PDR_domain1"/>
    <property type="match status" value="1"/>
</dbReference>
<dbReference type="Pfam" id="PF14510">
    <property type="entry name" value="ABC_trans_N"/>
    <property type="match status" value="1"/>
</dbReference>
<dbReference type="InterPro" id="IPR029481">
    <property type="entry name" value="ABC_trans_N"/>
</dbReference>
<dbReference type="InterPro" id="IPR007219">
    <property type="entry name" value="XnlR_reg_dom"/>
</dbReference>
<dbReference type="InterPro" id="IPR043926">
    <property type="entry name" value="ABCG_dom"/>
</dbReference>
<evidence type="ECO:0000256" key="9">
    <source>
        <dbReference type="ARBA" id="ARBA00023136"/>
    </source>
</evidence>
<dbReference type="Pfam" id="PF06422">
    <property type="entry name" value="PDR_CDR"/>
    <property type="match status" value="1"/>
</dbReference>
<keyword evidence="9 12" id="KW-0472">Membrane</keyword>
<sequence length="2099" mass="234868">MNVDPNESDGEENAVSGTRRVPEHKLSCDQCRQRKIKCDRGDPCGPCQRKSIRCSFPTGFKPRAKRQQVLVSDGYESKLDAISQKLDRISLAVDNITSSPQHLQGGSSAAHTSISSQVTPISHASSPPCNTRTGPEKGSEFEGDVTLTTQATFATDFLQQFVDSNQPSQTLPEIKSHLDALRKILAGKEVTADETRLVDTQRTLSPQEHGGFQLPPVNLAMMAVQRLRESPRLQLFWRAEFHSISQFVEYLMTVYFGKPTLADLIVTHVGLNEFASQATVCRQNLESILANLPFNMPCTPDYILALFMASSYHLENCRISMSWNSLAAAVQMCQTLGFTREHLPKPESREAKQRRAKLIFYIHLCDKMLALRLSRPVLIRDGEITINFEALEADRGDGPTPIIAKWARFCSLQGRIYDILYSPGSLLQPDIERETNAKRLAAEMEQLFQTQSLAEEHLFESIGASIGEEQSEVFRRTDKVAYYSMRCLVFRAVKPASLTSSAFCDECLEAAKNGLEQHRICLSMLKNVEAIVFEFYMHWGLMAVPLVPFMVLFCHAIETCDPTHLEPLAAVVETVDMIPPDLPNVYRKQLNLFKLMYEVAGKHSRSVAIYLGFHETRSQTWAWQSDTFAIDNCRMNPPNDPRPSDAPSLSSGTLGDRTRDNGLSDEPEYEEEIHDLARRFTSQSAASGHGPLFPLSDGGPLDPQSPHFNFKKWAKAYLKTRTEAADGSTPRTAGIAFKNLNAYGFGQATDFQNTLTNIVLKASSFARKIFGDKGQRIDILRDVDGYVEAGEMLCVLGPPGSGCSTLLRSIAGETHGFHFGSDTVLNYQGIRPEQMKKAYRGEAIYTAEVDHHFPHLTVGDTLYFAARCRCPPKDKLPNGVTAREYAEHLRDVIMAMFGISHTKNTRVGDDYVRGISGGERKRVTIAEAALGYSPLQCWDNSTRGLDSANAVEFCRVLRTQADTLGIASCVAIYQAPQSAYDLFDKVIVLYEGRQIFFGKTGDAQAYFEKLGFICPEQQTTADFLTSMTNPAERVIRPGANPPRTSDEFARAWQQSQQRSRLIDEIDYYVEQHPFDGPDLQKFSESRRLDQAAAQRERSPFNLSYLQQYTINLWRGFTMLIGDPSITLTMLISNLFEGLIISSIFYNLPFNTTSFFRRTILLFFIVLINAFASILEIMTLYAKRKVVEKQSRYAFYHPSAEALSAMATDLPYKVVNSILLNCTLYFMCNLRREPGPFFAFLLLSFSITLCMSMMFRFIGSATKSIAQALAPACIILLALVLYSGFAIPPAYMQNWLGWIRWVNPVYYGLESVFLIEFVGQQFPCSDFVPHGPGYENLGSGEYVCNVPGSVPGQSFVKGEDYLKASFGFVNSHRWRNFGIIIAWTVFFMALHLWTTEYVASERSKGEVLVFLREAKHKASGKRAGDEESGVPTPTGKQEASGSSSEKVEVEKQTSVFHWKDVCYDVKIKSETRRILDHVDGWVKPGTLTALMGVSGAGKTTLLDVLASRVTTGVVSGDMLVNGHSRDSSFQRKTGYVTQQDLHQASSTVREALRFSAMLRQPAKYSKQERLDYVETVLSLLGMDAYADAIIGVPGEGLNVEQRKRLTIAVELVARPQLLLFLDEPTSGLDSQTSWSVCDLMEQLTKSGQAILCTIHQPSAMLFQRFDRLLLLAKGGKTVYFGQIGQNSQILMDYFTRNGGPPLPPKANPAEHMLEVIGAAPGIHTDVDWPAAWRQSPEYREVQKELQSLKASHPSPTTASGGADPSEYNEFASPLSTQLWEVTKRLFIQYWRSPGYMYSKAVLTVGASLFIGLSVMNGENTVRGLQNQMFGVFIFLTIFSQVAEQMMPAFVEQRTLYEARERPAKTYSWQSFMFANLTVEMVWNSFIGIFAFICWYFPIGLYRNAEYTNEVHSRGITIFLHVLMFFLLASSFAHMIIAGLPNADTAGGVMNLLFIMMFAFCGVLAGPDALPGFWIFMYRVNPFTYVVEGFLGTTLANAPVTCADNEILEFKPANGTCDEFLSDYMSNMGGYLVGESAGSTTQCQYCSMADTNAFLKGINVRFDNRWRDCGLLWVYVVFNCAAAIAIYWLARVPRKRKDKKE</sequence>
<feature type="compositionally biased region" description="Acidic residues" evidence="11">
    <location>
        <begin position="1"/>
        <end position="12"/>
    </location>
</feature>
<feature type="transmembrane region" description="Helical" evidence="12">
    <location>
        <begin position="2070"/>
        <end position="2088"/>
    </location>
</feature>
<keyword evidence="7" id="KW-0067">ATP-binding</keyword>
<reference evidence="15 16" key="1">
    <citation type="submission" date="2020-05" db="EMBL/GenBank/DDBJ databases">
        <title>Identification and distribution of gene clusters putatively required for synthesis of sphingolipid metabolism inhibitors in phylogenetically diverse species of the filamentous fungus Fusarium.</title>
        <authorList>
            <person name="Kim H.-S."/>
            <person name="Busman M."/>
            <person name="Brown D.W."/>
            <person name="Divon H."/>
            <person name="Uhlig S."/>
            <person name="Proctor R.H."/>
        </authorList>
    </citation>
    <scope>NUCLEOTIDE SEQUENCE [LARGE SCALE GENOMIC DNA]</scope>
    <source>
        <strain evidence="15 16">NRRL 25311</strain>
    </source>
</reference>
<keyword evidence="4 12" id="KW-0812">Transmembrane</keyword>
<dbReference type="Gene3D" id="4.10.240.10">
    <property type="entry name" value="Zn(2)-C6 fungal-type DNA-binding domain"/>
    <property type="match status" value="1"/>
</dbReference>
<keyword evidence="10" id="KW-0539">Nucleus</keyword>
<evidence type="ECO:0000313" key="16">
    <source>
        <dbReference type="Proteomes" id="UP000562682"/>
    </source>
</evidence>
<dbReference type="FunFam" id="3.40.50.300:FF:000054">
    <property type="entry name" value="ABC multidrug transporter atrF"/>
    <property type="match status" value="1"/>
</dbReference>
<evidence type="ECO:0000259" key="13">
    <source>
        <dbReference type="PROSITE" id="PS50048"/>
    </source>
</evidence>
<dbReference type="Pfam" id="PF01061">
    <property type="entry name" value="ABC2_membrane"/>
    <property type="match status" value="2"/>
</dbReference>
<dbReference type="InterPro" id="IPR003593">
    <property type="entry name" value="AAA+_ATPase"/>
</dbReference>
<dbReference type="Pfam" id="PF00005">
    <property type="entry name" value="ABC_tran"/>
    <property type="match status" value="2"/>
</dbReference>
<keyword evidence="3" id="KW-0813">Transport</keyword>
<dbReference type="InterPro" id="IPR027417">
    <property type="entry name" value="P-loop_NTPase"/>
</dbReference>
<feature type="transmembrane region" description="Helical" evidence="12">
    <location>
        <begin position="1268"/>
        <end position="1290"/>
    </location>
</feature>
<dbReference type="PANTHER" id="PTHR19241">
    <property type="entry name" value="ATP-BINDING CASSETTE TRANSPORTER"/>
    <property type="match status" value="1"/>
</dbReference>
<evidence type="ECO:0000256" key="4">
    <source>
        <dbReference type="ARBA" id="ARBA00022692"/>
    </source>
</evidence>
<feature type="region of interest" description="Disordered" evidence="11">
    <location>
        <begin position="1"/>
        <end position="25"/>
    </location>
</feature>
<feature type="region of interest" description="Disordered" evidence="11">
    <location>
        <begin position="632"/>
        <end position="667"/>
    </location>
</feature>
<evidence type="ECO:0000256" key="8">
    <source>
        <dbReference type="ARBA" id="ARBA00022989"/>
    </source>
</evidence>
<dbReference type="InterPro" id="IPR001138">
    <property type="entry name" value="Zn2Cys6_DnaBD"/>
</dbReference>
<dbReference type="SUPFAM" id="SSF52540">
    <property type="entry name" value="P-loop containing nucleoside triphosphate hydrolases"/>
    <property type="match status" value="2"/>
</dbReference>
<dbReference type="GO" id="GO:0000981">
    <property type="term" value="F:DNA-binding transcription factor activity, RNA polymerase II-specific"/>
    <property type="evidence" value="ECO:0007669"/>
    <property type="project" value="InterPro"/>
</dbReference>
<dbReference type="Gene3D" id="3.40.50.300">
    <property type="entry name" value="P-loop containing nucleotide triphosphate hydrolases"/>
    <property type="match status" value="2"/>
</dbReference>
<dbReference type="InterPro" id="IPR034003">
    <property type="entry name" value="ABCG_PDR_2"/>
</dbReference>